<dbReference type="Proteomes" id="UP001168098">
    <property type="component" value="Unassembled WGS sequence"/>
</dbReference>
<keyword evidence="3" id="KW-1185">Reference proteome</keyword>
<dbReference type="EMBL" id="JARBHA010000011">
    <property type="protein sequence ID" value="KAJ9689220.1"/>
    <property type="molecule type" value="Genomic_DNA"/>
</dbReference>
<accession>A0AA38ZHK6</accession>
<proteinExistence type="predicted"/>
<evidence type="ECO:0000256" key="1">
    <source>
        <dbReference type="SAM" id="MobiDB-lite"/>
    </source>
</evidence>
<comment type="caution">
    <text evidence="2">The sequence shown here is derived from an EMBL/GenBank/DDBJ whole genome shotgun (WGS) entry which is preliminary data.</text>
</comment>
<organism evidence="2 3">
    <name type="scientific">Vitis rotundifolia</name>
    <name type="common">Muscadine grape</name>
    <dbReference type="NCBI Taxonomy" id="103349"/>
    <lineage>
        <taxon>Eukaryota</taxon>
        <taxon>Viridiplantae</taxon>
        <taxon>Streptophyta</taxon>
        <taxon>Embryophyta</taxon>
        <taxon>Tracheophyta</taxon>
        <taxon>Spermatophyta</taxon>
        <taxon>Magnoliopsida</taxon>
        <taxon>eudicotyledons</taxon>
        <taxon>Gunneridae</taxon>
        <taxon>Pentapetalae</taxon>
        <taxon>rosids</taxon>
        <taxon>Vitales</taxon>
        <taxon>Vitaceae</taxon>
        <taxon>Viteae</taxon>
        <taxon>Vitis</taxon>
    </lineage>
</organism>
<sequence length="143" mass="15878">MQPQPFTKPTQLIHAVAPPSHALTKPIQLTYIATLHHNSLTQPTQLTHAAHGLLMHTSPSHAHPHVARTPYSSPMASTAHPKITPMQPAPPPCTHGLLTTTMHQWPPLRPPYGHSFSFHGHHMAILRFLWPPKLTHVPFCQCS</sequence>
<gene>
    <name evidence="2" type="ORF">PVL29_014736</name>
</gene>
<protein>
    <submittedName>
        <fullName evidence="2">Uncharacterized protein</fullName>
    </submittedName>
</protein>
<reference evidence="2 3" key="1">
    <citation type="journal article" date="2023" name="BMC Biotechnol.">
        <title>Vitis rotundifolia cv Carlos genome sequencing.</title>
        <authorList>
            <person name="Huff M."/>
            <person name="Hulse-Kemp A."/>
            <person name="Scheffler B."/>
            <person name="Youngblood R."/>
            <person name="Simpson S."/>
            <person name="Babiker E."/>
            <person name="Staton M."/>
        </authorList>
    </citation>
    <scope>NUCLEOTIDE SEQUENCE [LARGE SCALE GENOMIC DNA]</scope>
    <source>
        <tissue evidence="2">Leaf</tissue>
    </source>
</reference>
<feature type="region of interest" description="Disordered" evidence="1">
    <location>
        <begin position="62"/>
        <end position="81"/>
    </location>
</feature>
<evidence type="ECO:0000313" key="2">
    <source>
        <dbReference type="EMBL" id="KAJ9689220.1"/>
    </source>
</evidence>
<name>A0AA38ZHK6_VITRO</name>
<dbReference type="AlphaFoldDB" id="A0AA38ZHK6"/>
<evidence type="ECO:0000313" key="3">
    <source>
        <dbReference type="Proteomes" id="UP001168098"/>
    </source>
</evidence>